<feature type="compositionally biased region" description="Low complexity" evidence="6">
    <location>
        <begin position="130"/>
        <end position="149"/>
    </location>
</feature>
<dbReference type="EMBL" id="AJWJ01000468">
    <property type="protein sequence ID" value="KAF2070608.1"/>
    <property type="molecule type" value="Genomic_DNA"/>
</dbReference>
<dbReference type="PANTHER" id="PTHR19918">
    <property type="entry name" value="CELL DIVISION CYCLE 20 CDC20 FIZZY -RELATED"/>
    <property type="match status" value="1"/>
</dbReference>
<dbReference type="Proteomes" id="UP000695562">
    <property type="component" value="Unassembled WGS sequence"/>
</dbReference>
<dbReference type="GO" id="GO:0005680">
    <property type="term" value="C:anaphase-promoting complex"/>
    <property type="evidence" value="ECO:0007669"/>
    <property type="project" value="TreeGrafter"/>
</dbReference>
<dbReference type="GO" id="GO:0010997">
    <property type="term" value="F:anaphase-promoting complex binding"/>
    <property type="evidence" value="ECO:0007669"/>
    <property type="project" value="InterPro"/>
</dbReference>
<keyword evidence="3" id="KW-0677">Repeat</keyword>
<feature type="compositionally biased region" description="Polar residues" evidence="6">
    <location>
        <begin position="178"/>
        <end position="190"/>
    </location>
</feature>
<dbReference type="Pfam" id="PF24807">
    <property type="entry name" value="WD40_CDC20-Fz"/>
    <property type="match status" value="1"/>
</dbReference>
<organism evidence="8 9">
    <name type="scientific">Polysphondylium violaceum</name>
    <dbReference type="NCBI Taxonomy" id="133409"/>
    <lineage>
        <taxon>Eukaryota</taxon>
        <taxon>Amoebozoa</taxon>
        <taxon>Evosea</taxon>
        <taxon>Eumycetozoa</taxon>
        <taxon>Dictyostelia</taxon>
        <taxon>Dictyosteliales</taxon>
        <taxon>Dictyosteliaceae</taxon>
        <taxon>Polysphondylium</taxon>
    </lineage>
</organism>
<evidence type="ECO:0000256" key="1">
    <source>
        <dbReference type="ARBA" id="ARBA00006445"/>
    </source>
</evidence>
<dbReference type="SUPFAM" id="SSF50978">
    <property type="entry name" value="WD40 repeat-like"/>
    <property type="match status" value="1"/>
</dbReference>
<dbReference type="PROSITE" id="PS50294">
    <property type="entry name" value="WD_REPEATS_REGION"/>
    <property type="match status" value="3"/>
</dbReference>
<feature type="compositionally biased region" description="Basic and acidic residues" evidence="6">
    <location>
        <begin position="197"/>
        <end position="208"/>
    </location>
</feature>
<evidence type="ECO:0000313" key="8">
    <source>
        <dbReference type="EMBL" id="KAF2070608.1"/>
    </source>
</evidence>
<feature type="repeat" description="WD" evidence="5">
    <location>
        <begin position="453"/>
        <end position="494"/>
    </location>
</feature>
<evidence type="ECO:0000256" key="4">
    <source>
        <dbReference type="ARBA" id="ARBA00023306"/>
    </source>
</evidence>
<feature type="compositionally biased region" description="Basic and acidic residues" evidence="6">
    <location>
        <begin position="1"/>
        <end position="10"/>
    </location>
</feature>
<comment type="caution">
    <text evidence="8">The sequence shown here is derived from an EMBL/GenBank/DDBJ whole genome shotgun (WGS) entry which is preliminary data.</text>
</comment>
<name>A0A8J4PNG7_9MYCE</name>
<feature type="region of interest" description="Disordered" evidence="6">
    <location>
        <begin position="128"/>
        <end position="159"/>
    </location>
</feature>
<comment type="similarity">
    <text evidence="1">Belongs to the WD repeat CDC20/Fizzy family.</text>
</comment>
<feature type="repeat" description="WD" evidence="5">
    <location>
        <begin position="240"/>
        <end position="281"/>
    </location>
</feature>
<protein>
    <recommendedName>
        <fullName evidence="7">CDC20/Fizzy WD40 domain-containing protein</fullName>
    </recommendedName>
</protein>
<feature type="region of interest" description="Disordered" evidence="6">
    <location>
        <begin position="40"/>
        <end position="83"/>
    </location>
</feature>
<evidence type="ECO:0000256" key="2">
    <source>
        <dbReference type="ARBA" id="ARBA00022574"/>
    </source>
</evidence>
<dbReference type="SMART" id="SM00320">
    <property type="entry name" value="WD40"/>
    <property type="match status" value="7"/>
</dbReference>
<evidence type="ECO:0000256" key="6">
    <source>
        <dbReference type="SAM" id="MobiDB-lite"/>
    </source>
</evidence>
<dbReference type="InterPro" id="IPR019775">
    <property type="entry name" value="WD40_repeat_CS"/>
</dbReference>
<dbReference type="GO" id="GO:1990757">
    <property type="term" value="F:ubiquitin ligase activator activity"/>
    <property type="evidence" value="ECO:0007669"/>
    <property type="project" value="TreeGrafter"/>
</dbReference>
<reference evidence="8" key="1">
    <citation type="submission" date="2020-01" db="EMBL/GenBank/DDBJ databases">
        <title>Development of genomics and gene disruption for Polysphondylium violaceum indicates a role for the polyketide synthase stlB in stalk morphogenesis.</title>
        <authorList>
            <person name="Narita B."/>
            <person name="Kawabe Y."/>
            <person name="Kin K."/>
            <person name="Saito T."/>
            <person name="Gibbs R."/>
            <person name="Kuspa A."/>
            <person name="Muzny D."/>
            <person name="Queller D."/>
            <person name="Richards S."/>
            <person name="Strassman J."/>
            <person name="Sucgang R."/>
            <person name="Worley K."/>
            <person name="Schaap P."/>
        </authorList>
    </citation>
    <scope>NUCLEOTIDE SEQUENCE</scope>
    <source>
        <strain evidence="8">QSvi11</strain>
    </source>
</reference>
<dbReference type="InterPro" id="IPR036322">
    <property type="entry name" value="WD40_repeat_dom_sf"/>
</dbReference>
<dbReference type="InterPro" id="IPR033010">
    <property type="entry name" value="Cdc20/Fizzy"/>
</dbReference>
<evidence type="ECO:0000256" key="5">
    <source>
        <dbReference type="PROSITE-ProRule" id="PRU00221"/>
    </source>
</evidence>
<dbReference type="CDD" id="cd00200">
    <property type="entry name" value="WD40"/>
    <property type="match status" value="1"/>
</dbReference>
<evidence type="ECO:0000256" key="3">
    <source>
        <dbReference type="ARBA" id="ARBA00022737"/>
    </source>
</evidence>
<dbReference type="GO" id="GO:1905786">
    <property type="term" value="P:positive regulation of anaphase-promoting complex-dependent catabolic process"/>
    <property type="evidence" value="ECO:0007669"/>
    <property type="project" value="TreeGrafter"/>
</dbReference>
<keyword evidence="2 5" id="KW-0853">WD repeat</keyword>
<feature type="region of interest" description="Disordered" evidence="6">
    <location>
        <begin position="1"/>
        <end position="24"/>
    </location>
</feature>
<feature type="domain" description="CDC20/Fizzy WD40" evidence="7">
    <location>
        <begin position="207"/>
        <end position="484"/>
    </location>
</feature>
<sequence>MFHSEYESRLRSPSKSPSKIKYNNTPILSSPLKFSFFNEDNSSNNNSSSSNNNNSINIMNNENQNDSNIMNTSPNKTTTTTTTTTSTLGNYYHPSNHHDSYGDRFIPISSFDSMYQYNTKDIQPQQQHFNNTTISPSTTSTTNNNILPNGTTTTIDRQRDESHLAYNLVLKNEILRSPNASPIKSSNNKYQQQQQQQDHESTTPKKNKLDWSSTNLLAVGLDTTVYLWNATTSQVSKLCDMDSNQPITSVSWIQRGTHLAVGGNDGIVQIWDVTKKQKIRELGGHNQRVNAMAWNNHILSSGGKDKVILNHDVRSSENYSSKLIGHKHEVCGLKWSPDGTQLASGGNDNLLNVWDQSSTRPLYQFKFHNAAVKAIAWSPHQRGLLASGGGTHDKCIRFWNTNTGHSIQSIDTGSQVCNLAWSKNVNEFVSTHGYSQNQITIWNYATMTPITTLTGHTMRVLYLSISPDGQTIVTGAGDNTLRFWNVFPSNKETTFSYNMDSFFNKHDLDIR</sequence>
<dbReference type="Gene3D" id="2.130.10.10">
    <property type="entry name" value="YVTN repeat-like/Quinoprotein amine dehydrogenase"/>
    <property type="match status" value="1"/>
</dbReference>
<dbReference type="InterPro" id="IPR001680">
    <property type="entry name" value="WD40_rpt"/>
</dbReference>
<feature type="region of interest" description="Disordered" evidence="6">
    <location>
        <begin position="178"/>
        <end position="208"/>
    </location>
</feature>
<keyword evidence="9" id="KW-1185">Reference proteome</keyword>
<evidence type="ECO:0000313" key="9">
    <source>
        <dbReference type="Proteomes" id="UP000695562"/>
    </source>
</evidence>
<gene>
    <name evidence="8" type="ORF">CYY_008065</name>
</gene>
<dbReference type="PRINTS" id="PR00320">
    <property type="entry name" value="GPROTEINBRPT"/>
</dbReference>
<evidence type="ECO:0000259" key="7">
    <source>
        <dbReference type="Pfam" id="PF24807"/>
    </source>
</evidence>
<proteinExistence type="inferred from homology"/>
<dbReference type="PROSITE" id="PS00678">
    <property type="entry name" value="WD_REPEATS_1"/>
    <property type="match status" value="1"/>
</dbReference>
<dbReference type="PROSITE" id="PS50082">
    <property type="entry name" value="WD_REPEATS_2"/>
    <property type="match status" value="3"/>
</dbReference>
<feature type="repeat" description="WD" evidence="5">
    <location>
        <begin position="323"/>
        <end position="364"/>
    </location>
</feature>
<dbReference type="InterPro" id="IPR056150">
    <property type="entry name" value="WD40_CDC20-Fz"/>
</dbReference>
<dbReference type="PANTHER" id="PTHR19918:SF1">
    <property type="entry name" value="FIZZY-RELATED PROTEIN HOMOLOG"/>
    <property type="match status" value="1"/>
</dbReference>
<dbReference type="GO" id="GO:0031145">
    <property type="term" value="P:anaphase-promoting complex-dependent catabolic process"/>
    <property type="evidence" value="ECO:0007669"/>
    <property type="project" value="TreeGrafter"/>
</dbReference>
<dbReference type="InterPro" id="IPR015943">
    <property type="entry name" value="WD40/YVTN_repeat-like_dom_sf"/>
</dbReference>
<dbReference type="AlphaFoldDB" id="A0A8J4PNG7"/>
<keyword evidence="4" id="KW-0131">Cell cycle</keyword>
<dbReference type="OrthoDB" id="10263272at2759"/>
<dbReference type="InterPro" id="IPR020472">
    <property type="entry name" value="WD40_PAC1"/>
</dbReference>
<accession>A0A8J4PNG7</accession>